<dbReference type="AlphaFoldDB" id="A0A182RMJ5"/>
<dbReference type="SMART" id="SM00020">
    <property type="entry name" value="Tryp_SPc"/>
    <property type="match status" value="1"/>
</dbReference>
<proteinExistence type="inferred from homology"/>
<dbReference type="InterPro" id="IPR043504">
    <property type="entry name" value="Peptidase_S1_PA_chymotrypsin"/>
</dbReference>
<keyword evidence="2" id="KW-0732">Signal</keyword>
<dbReference type="GO" id="GO:0006508">
    <property type="term" value="P:proteolysis"/>
    <property type="evidence" value="ECO:0007669"/>
    <property type="project" value="InterPro"/>
</dbReference>
<sequence length="250" mass="28193">MQLKTLFVVICIATVSAVANADASDHLSTNGYLAYSGQFPHHAKLFVTDDKTFRTYGSLITPNYILTLAQWLRAPQIKGIIILGVDDGRSTETQQRFNFTKSDIVLHPTYNIASIRLDRAVTFTKFVQPIRLPRLSDTRTYEMMEGTNVIGFYGATRYLRNQVMVNEVCNPQHPEATIKPEDMCTNAYIGGSLCNRDQGTGLIIQDENGPILVGITSKVYECELNYHTVYLRVSGLRSWITLNTDYVFDF</sequence>
<reference evidence="4" key="1">
    <citation type="submission" date="2020-05" db="UniProtKB">
        <authorList>
            <consortium name="EnsemblMetazoa"/>
        </authorList>
    </citation>
    <scope>IDENTIFICATION</scope>
    <source>
        <strain evidence="4">FUMOZ</strain>
    </source>
</reference>
<protein>
    <submittedName>
        <fullName evidence="4">Peptidase S1 domain-containing protein</fullName>
    </submittedName>
</protein>
<accession>A0A182RMJ5</accession>
<dbReference type="Gene3D" id="2.40.10.10">
    <property type="entry name" value="Trypsin-like serine proteases"/>
    <property type="match status" value="1"/>
</dbReference>
<feature type="domain" description="Peptidase S1" evidence="3">
    <location>
        <begin position="28"/>
        <end position="245"/>
    </location>
</feature>
<comment type="similarity">
    <text evidence="1">Belongs to the peptidase S1 family. CLIP subfamily.</text>
</comment>
<dbReference type="VEuPathDB" id="VectorBase:AFUN2_011852"/>
<evidence type="ECO:0000259" key="3">
    <source>
        <dbReference type="PROSITE" id="PS50240"/>
    </source>
</evidence>
<dbReference type="PANTHER" id="PTHR24260:SF136">
    <property type="entry name" value="GH08193P-RELATED"/>
    <property type="match status" value="1"/>
</dbReference>
<organism evidence="4">
    <name type="scientific">Anopheles funestus</name>
    <name type="common">African malaria mosquito</name>
    <dbReference type="NCBI Taxonomy" id="62324"/>
    <lineage>
        <taxon>Eukaryota</taxon>
        <taxon>Metazoa</taxon>
        <taxon>Ecdysozoa</taxon>
        <taxon>Arthropoda</taxon>
        <taxon>Hexapoda</taxon>
        <taxon>Insecta</taxon>
        <taxon>Pterygota</taxon>
        <taxon>Neoptera</taxon>
        <taxon>Endopterygota</taxon>
        <taxon>Diptera</taxon>
        <taxon>Nematocera</taxon>
        <taxon>Culicoidea</taxon>
        <taxon>Culicidae</taxon>
        <taxon>Anophelinae</taxon>
        <taxon>Anopheles</taxon>
    </lineage>
</organism>
<dbReference type="VEuPathDB" id="VectorBase:AFUN007467"/>
<feature type="chain" id="PRO_5030024258" evidence="2">
    <location>
        <begin position="22"/>
        <end position="250"/>
    </location>
</feature>
<dbReference type="SUPFAM" id="SSF50494">
    <property type="entry name" value="Trypsin-like serine proteases"/>
    <property type="match status" value="1"/>
</dbReference>
<dbReference type="STRING" id="62324.A0A182RMJ5"/>
<evidence type="ECO:0000256" key="1">
    <source>
        <dbReference type="ARBA" id="ARBA00024195"/>
    </source>
</evidence>
<evidence type="ECO:0000313" key="4">
    <source>
        <dbReference type="EnsemblMetazoa" id="AFUN007467-PA"/>
    </source>
</evidence>
<dbReference type="PANTHER" id="PTHR24260">
    <property type="match status" value="1"/>
</dbReference>
<dbReference type="Pfam" id="PF00089">
    <property type="entry name" value="Trypsin"/>
    <property type="match status" value="1"/>
</dbReference>
<dbReference type="InterPro" id="IPR001254">
    <property type="entry name" value="Trypsin_dom"/>
</dbReference>
<dbReference type="EnsemblMetazoa" id="AFUN007467-RA">
    <property type="protein sequence ID" value="AFUN007467-PA"/>
    <property type="gene ID" value="AFUN007467"/>
</dbReference>
<dbReference type="InterPro" id="IPR051333">
    <property type="entry name" value="CLIP_Serine_Protease"/>
</dbReference>
<feature type="signal peptide" evidence="2">
    <location>
        <begin position="1"/>
        <end position="21"/>
    </location>
</feature>
<dbReference type="InterPro" id="IPR009003">
    <property type="entry name" value="Peptidase_S1_PA"/>
</dbReference>
<evidence type="ECO:0000256" key="2">
    <source>
        <dbReference type="SAM" id="SignalP"/>
    </source>
</evidence>
<dbReference type="PROSITE" id="PS50240">
    <property type="entry name" value="TRYPSIN_DOM"/>
    <property type="match status" value="1"/>
</dbReference>
<dbReference type="GO" id="GO:0004252">
    <property type="term" value="F:serine-type endopeptidase activity"/>
    <property type="evidence" value="ECO:0007669"/>
    <property type="project" value="InterPro"/>
</dbReference>
<name>A0A182RMJ5_ANOFN</name>